<evidence type="ECO:0000313" key="4">
    <source>
        <dbReference type="Proteomes" id="UP000054270"/>
    </source>
</evidence>
<evidence type="ECO:0000313" key="3">
    <source>
        <dbReference type="EMBL" id="KJA22357.1"/>
    </source>
</evidence>
<dbReference type="GO" id="GO:0005739">
    <property type="term" value="C:mitochondrion"/>
    <property type="evidence" value="ECO:0007669"/>
    <property type="project" value="TreeGrafter"/>
</dbReference>
<dbReference type="InterPro" id="IPR021150">
    <property type="entry name" value="Ubiq_cyt_c_chap"/>
</dbReference>
<evidence type="ECO:0000256" key="1">
    <source>
        <dbReference type="ARBA" id="ARBA00006407"/>
    </source>
</evidence>
<dbReference type="OrthoDB" id="10253878at2759"/>
<dbReference type="Pfam" id="PF03981">
    <property type="entry name" value="Ubiq_cyt_C_chap"/>
    <property type="match status" value="2"/>
</dbReference>
<dbReference type="Proteomes" id="UP000054270">
    <property type="component" value="Unassembled WGS sequence"/>
</dbReference>
<dbReference type="AlphaFoldDB" id="A0A0D2L644"/>
<keyword evidence="4" id="KW-1185">Reference proteome</keyword>
<feature type="domain" description="Ubiquinol-cytochrome c chaperone" evidence="2">
    <location>
        <begin position="83"/>
        <end position="137"/>
    </location>
</feature>
<name>A0A0D2L644_HYPSF</name>
<comment type="similarity">
    <text evidence="1">Belongs to the CBP3 family.</text>
</comment>
<dbReference type="OMA" id="WFTVTNL"/>
<organism evidence="3 4">
    <name type="scientific">Hypholoma sublateritium (strain FD-334 SS-4)</name>
    <dbReference type="NCBI Taxonomy" id="945553"/>
    <lineage>
        <taxon>Eukaryota</taxon>
        <taxon>Fungi</taxon>
        <taxon>Dikarya</taxon>
        <taxon>Basidiomycota</taxon>
        <taxon>Agaricomycotina</taxon>
        <taxon>Agaricomycetes</taxon>
        <taxon>Agaricomycetidae</taxon>
        <taxon>Agaricales</taxon>
        <taxon>Agaricineae</taxon>
        <taxon>Strophariaceae</taxon>
        <taxon>Hypholoma</taxon>
    </lineage>
</organism>
<dbReference type="PANTHER" id="PTHR12184">
    <property type="entry name" value="UBIQUINOL-CYTOCHROME C REDUCTASE COMPLEX ASSEMBLY FACTOR 1 FAMILY MEMBER"/>
    <property type="match status" value="1"/>
</dbReference>
<protein>
    <recommendedName>
        <fullName evidence="2">Ubiquinol-cytochrome c chaperone domain-containing protein</fullName>
    </recommendedName>
</protein>
<feature type="domain" description="Ubiquinol-cytochrome c chaperone" evidence="2">
    <location>
        <begin position="180"/>
        <end position="225"/>
    </location>
</feature>
<dbReference type="InterPro" id="IPR007129">
    <property type="entry name" value="Ubiqinol_cyt_c_chaperone_CPB3"/>
</dbReference>
<sequence>MFTSQKQAEIPKAATAAEKLRTKPGWLTQKVESSPAAKRVFLAVAKALGYGSPKQVAGMQAFAFYERICAVMPDQDREFWRNDCALPPTFQSWFTIANLHVWLLTVRLRALPPSQAMFYQQALLDHFFIDIEDRIRTVLQPPPTPTIPYTFATNFYLNPNAPMPGEKGKDGKPKPRSRAPDRIVTRQMKIFKEQWAGMGIAFDLGLAKSDMELAGAVWRNLLGARGATGIAYPSSTPDNASAPFKRALNLVGGEVVNVAKIDWEKEATRDDNSGVHDFSPAEADRYLAYPETMESVVTYVRRELKRLEGVSDEAILAGDWEKLKFGTIPRRS</sequence>
<accession>A0A0D2L644</accession>
<dbReference type="PANTHER" id="PTHR12184:SF1">
    <property type="entry name" value="UBIQUINOL-CYTOCHROME-C REDUCTASE COMPLEX ASSEMBLY FACTOR 1"/>
    <property type="match status" value="1"/>
</dbReference>
<dbReference type="EMBL" id="KN817550">
    <property type="protein sequence ID" value="KJA22357.1"/>
    <property type="molecule type" value="Genomic_DNA"/>
</dbReference>
<dbReference type="GO" id="GO:0034551">
    <property type="term" value="P:mitochondrial respiratory chain complex III assembly"/>
    <property type="evidence" value="ECO:0007669"/>
    <property type="project" value="TreeGrafter"/>
</dbReference>
<reference evidence="4" key="1">
    <citation type="submission" date="2014-04" db="EMBL/GenBank/DDBJ databases">
        <title>Evolutionary Origins and Diversification of the Mycorrhizal Mutualists.</title>
        <authorList>
            <consortium name="DOE Joint Genome Institute"/>
            <consortium name="Mycorrhizal Genomics Consortium"/>
            <person name="Kohler A."/>
            <person name="Kuo A."/>
            <person name="Nagy L.G."/>
            <person name="Floudas D."/>
            <person name="Copeland A."/>
            <person name="Barry K.W."/>
            <person name="Cichocki N."/>
            <person name="Veneault-Fourrey C."/>
            <person name="LaButti K."/>
            <person name="Lindquist E.A."/>
            <person name="Lipzen A."/>
            <person name="Lundell T."/>
            <person name="Morin E."/>
            <person name="Murat C."/>
            <person name="Riley R."/>
            <person name="Ohm R."/>
            <person name="Sun H."/>
            <person name="Tunlid A."/>
            <person name="Henrissat B."/>
            <person name="Grigoriev I.V."/>
            <person name="Hibbett D.S."/>
            <person name="Martin F."/>
        </authorList>
    </citation>
    <scope>NUCLEOTIDE SEQUENCE [LARGE SCALE GENOMIC DNA]</scope>
    <source>
        <strain evidence="4">FD-334 SS-4</strain>
    </source>
</reference>
<gene>
    <name evidence="3" type="ORF">HYPSUDRAFT_139224</name>
</gene>
<dbReference type="STRING" id="945553.A0A0D2L644"/>
<proteinExistence type="inferred from homology"/>
<evidence type="ECO:0000259" key="2">
    <source>
        <dbReference type="Pfam" id="PF03981"/>
    </source>
</evidence>